<evidence type="ECO:0000313" key="2">
    <source>
        <dbReference type="Proteomes" id="UP000789525"/>
    </source>
</evidence>
<reference evidence="1" key="1">
    <citation type="submission" date="2021-06" db="EMBL/GenBank/DDBJ databases">
        <authorList>
            <person name="Kallberg Y."/>
            <person name="Tangrot J."/>
            <person name="Rosling A."/>
        </authorList>
    </citation>
    <scope>NUCLEOTIDE SEQUENCE</scope>
    <source>
        <strain evidence="1">CL356</strain>
    </source>
</reference>
<name>A0ACA9Q9F9_9GLOM</name>
<feature type="non-terminal residue" evidence="1">
    <location>
        <position position="363"/>
    </location>
</feature>
<dbReference type="EMBL" id="CAJVPT010048241">
    <property type="protein sequence ID" value="CAG8741710.1"/>
    <property type="molecule type" value="Genomic_DNA"/>
</dbReference>
<evidence type="ECO:0000313" key="1">
    <source>
        <dbReference type="EMBL" id="CAG8741710.1"/>
    </source>
</evidence>
<organism evidence="1 2">
    <name type="scientific">Acaulospora colombiana</name>
    <dbReference type="NCBI Taxonomy" id="27376"/>
    <lineage>
        <taxon>Eukaryota</taxon>
        <taxon>Fungi</taxon>
        <taxon>Fungi incertae sedis</taxon>
        <taxon>Mucoromycota</taxon>
        <taxon>Glomeromycotina</taxon>
        <taxon>Glomeromycetes</taxon>
        <taxon>Diversisporales</taxon>
        <taxon>Acaulosporaceae</taxon>
        <taxon>Acaulospora</taxon>
    </lineage>
</organism>
<sequence>MPPNGYAFPPMMPHPPSANGGVSPSSPTSATPMQMPPYASPYGMWYPAPPGMAMQAPPGVMATTGMPPMIPMGHFPPHGAMYPPPPQQQTIGDAQNPEQANGAGWTPGPGGLPPKEVAQTILCRFGSSCWFMHPGAESNKQPQPNGNQQEGQSSGAYLSNPLPPPVQYRSSGPWDPSAAPVNNGTDANKGPYPTPVPGPHPAGYGLMYAPYPFVNGYPPMYPPSHPQQPTATAANPQSPSQPPRQMSPHGDQQNAQQQAASPHPHSSAVPSPTVGNPPGMFPVNGAPGAWYPASPGSFPPNMQQQPMPPTLQTMSSPQVPPGMISSPISPVSPGQPNGQPIQTMGLPSQPISPSTFNGPPQQP</sequence>
<protein>
    <submittedName>
        <fullName evidence="1">5220_t:CDS:1</fullName>
    </submittedName>
</protein>
<keyword evidence="2" id="KW-1185">Reference proteome</keyword>
<accession>A0ACA9Q9F9</accession>
<comment type="caution">
    <text evidence="1">The sequence shown here is derived from an EMBL/GenBank/DDBJ whole genome shotgun (WGS) entry which is preliminary data.</text>
</comment>
<gene>
    <name evidence="1" type="ORF">ACOLOM_LOCUS12215</name>
</gene>
<dbReference type="Proteomes" id="UP000789525">
    <property type="component" value="Unassembled WGS sequence"/>
</dbReference>
<proteinExistence type="predicted"/>